<dbReference type="EMBL" id="JAZHXJ010000213">
    <property type="protein sequence ID" value="KAL1868552.1"/>
    <property type="molecule type" value="Genomic_DNA"/>
</dbReference>
<proteinExistence type="predicted"/>
<protein>
    <submittedName>
        <fullName evidence="1">Uncharacterized protein</fullName>
    </submittedName>
</protein>
<dbReference type="Proteomes" id="UP001586593">
    <property type="component" value="Unassembled WGS sequence"/>
</dbReference>
<evidence type="ECO:0000313" key="1">
    <source>
        <dbReference type="EMBL" id="KAL1868552.1"/>
    </source>
</evidence>
<name>A0ABR3WYI6_9PEZI</name>
<evidence type="ECO:0000313" key="2">
    <source>
        <dbReference type="Proteomes" id="UP001586593"/>
    </source>
</evidence>
<accession>A0ABR3WYI6</accession>
<reference evidence="1 2" key="1">
    <citation type="journal article" date="2024" name="Commun. Biol.">
        <title>Comparative genomic analysis of thermophilic fungi reveals convergent evolutionary adaptations and gene losses.</title>
        <authorList>
            <person name="Steindorff A.S."/>
            <person name="Aguilar-Pontes M.V."/>
            <person name="Robinson A.J."/>
            <person name="Andreopoulos B."/>
            <person name="LaButti K."/>
            <person name="Kuo A."/>
            <person name="Mondo S."/>
            <person name="Riley R."/>
            <person name="Otillar R."/>
            <person name="Haridas S."/>
            <person name="Lipzen A."/>
            <person name="Grimwood J."/>
            <person name="Schmutz J."/>
            <person name="Clum A."/>
            <person name="Reid I.D."/>
            <person name="Moisan M.C."/>
            <person name="Butler G."/>
            <person name="Nguyen T.T.M."/>
            <person name="Dewar K."/>
            <person name="Conant G."/>
            <person name="Drula E."/>
            <person name="Henrissat B."/>
            <person name="Hansel C."/>
            <person name="Singer S."/>
            <person name="Hutchinson M.I."/>
            <person name="de Vries R.P."/>
            <person name="Natvig D.O."/>
            <person name="Powell A.J."/>
            <person name="Tsang A."/>
            <person name="Grigoriev I.V."/>
        </authorList>
    </citation>
    <scope>NUCLEOTIDE SEQUENCE [LARGE SCALE GENOMIC DNA]</scope>
    <source>
        <strain evidence="1 2">ATCC 24622</strain>
    </source>
</reference>
<keyword evidence="2" id="KW-1185">Reference proteome</keyword>
<organism evidence="1 2">
    <name type="scientific">Phialemonium thermophilum</name>
    <dbReference type="NCBI Taxonomy" id="223376"/>
    <lineage>
        <taxon>Eukaryota</taxon>
        <taxon>Fungi</taxon>
        <taxon>Dikarya</taxon>
        <taxon>Ascomycota</taxon>
        <taxon>Pezizomycotina</taxon>
        <taxon>Sordariomycetes</taxon>
        <taxon>Sordariomycetidae</taxon>
        <taxon>Cephalothecales</taxon>
        <taxon>Cephalothecaceae</taxon>
        <taxon>Phialemonium</taxon>
    </lineage>
</organism>
<gene>
    <name evidence="1" type="ORF">VTK73DRAFT_3608</name>
</gene>
<comment type="caution">
    <text evidence="1">The sequence shown here is derived from an EMBL/GenBank/DDBJ whole genome shotgun (WGS) entry which is preliminary data.</text>
</comment>
<sequence length="143" mass="16518">MAWLSETLARRGKIRHHTGLMVSVVKKIGWNIPPSIASSPNVNREGYPQFAELSTFSETPSRLFSTFRALEFTAIPPPMGARRTTVLQYRHLYLVPLPQFHRPRILYGAQRQQSQPLTSEIADPLAHQWSSIPLRPWDARFRW</sequence>